<dbReference type="OrthoDB" id="10265007at2759"/>
<dbReference type="Proteomes" id="UP000008068">
    <property type="component" value="Unassembled WGS sequence"/>
</dbReference>
<reference evidence="2" key="1">
    <citation type="submission" date="2011-07" db="EMBL/GenBank/DDBJ databases">
        <authorList>
            <consortium name="Caenorhabditis brenneri Sequencing and Analysis Consortium"/>
            <person name="Wilson R.K."/>
        </authorList>
    </citation>
    <scope>NUCLEOTIDE SEQUENCE [LARGE SCALE GENOMIC DNA]</scope>
    <source>
        <strain evidence="2">PB2801</strain>
    </source>
</reference>
<dbReference type="eggNOG" id="KOG2562">
    <property type="taxonomic scope" value="Eukaryota"/>
</dbReference>
<dbReference type="InParanoid" id="G0P2E0"/>
<keyword evidence="2" id="KW-1185">Reference proteome</keyword>
<dbReference type="Gene3D" id="1.10.238.10">
    <property type="entry name" value="EF-hand"/>
    <property type="match status" value="1"/>
</dbReference>
<evidence type="ECO:0008006" key="3">
    <source>
        <dbReference type="Google" id="ProtNLM"/>
    </source>
</evidence>
<protein>
    <recommendedName>
        <fullName evidence="3">EF-hand domain-containing protein</fullName>
    </recommendedName>
</protein>
<dbReference type="PANTHER" id="PTHR14095:SF5">
    <property type="entry name" value="EF-HAND DOMAIN-CONTAINING PROTEIN"/>
    <property type="match status" value="1"/>
</dbReference>
<dbReference type="GO" id="GO:0019888">
    <property type="term" value="F:protein phosphatase regulator activity"/>
    <property type="evidence" value="ECO:0007669"/>
    <property type="project" value="TreeGrafter"/>
</dbReference>
<organism evidence="2">
    <name type="scientific">Caenorhabditis brenneri</name>
    <name type="common">Nematode worm</name>
    <dbReference type="NCBI Taxonomy" id="135651"/>
    <lineage>
        <taxon>Eukaryota</taxon>
        <taxon>Metazoa</taxon>
        <taxon>Ecdysozoa</taxon>
        <taxon>Nematoda</taxon>
        <taxon>Chromadorea</taxon>
        <taxon>Rhabditida</taxon>
        <taxon>Rhabditina</taxon>
        <taxon>Rhabditomorpha</taxon>
        <taxon>Rhabditoidea</taxon>
        <taxon>Rhabditidae</taxon>
        <taxon>Peloderinae</taxon>
        <taxon>Caenorhabditis</taxon>
    </lineage>
</organism>
<dbReference type="GO" id="GO:0000159">
    <property type="term" value="C:protein phosphatase type 2A complex"/>
    <property type="evidence" value="ECO:0007669"/>
    <property type="project" value="TreeGrafter"/>
</dbReference>
<dbReference type="FunCoup" id="G0P2E0">
    <property type="interactions" value="3"/>
</dbReference>
<gene>
    <name evidence="1" type="ORF">CAEBREN_31702</name>
</gene>
<dbReference type="STRING" id="135651.G0P2E0"/>
<dbReference type="EMBL" id="GL380025">
    <property type="protein sequence ID" value="EGT43023.1"/>
    <property type="molecule type" value="Genomic_DNA"/>
</dbReference>
<evidence type="ECO:0000313" key="1">
    <source>
        <dbReference type="EMBL" id="EGT43023.1"/>
    </source>
</evidence>
<accession>G0P2E0</accession>
<dbReference type="AlphaFoldDB" id="G0P2E0"/>
<evidence type="ECO:0000313" key="2">
    <source>
        <dbReference type="Proteomes" id="UP000008068"/>
    </source>
</evidence>
<sequence length="388" mass="44409">MTEQVQMKVVAELKFPANVFSPLATSSPKLTRMRQPIRDQSWTSSSDESVGNVTALAITGVDESHLNASKEADISTASSTSVHTALEYVDPTVFQTKYPSEILTREELHSAIVECKITEEKWAKEDAEMYATVVTERILWTACRTWSGTLPIENEDTVKQYVRYACDDWYMQHTGQLCTEELQHIGHIKGKYDWQSVAIYCYEKGMPTQITDRIFAKNLVRRTTGDNLSSIEMIWLLFAMIGTDEMQSIEYWFRVLDVHSTGVLSFTVLENFYSEITKFLAKDNVTSLPFSNVIAQFSDILGTDNWTLRTFKAHANLIHRVINGFINALRFLEQEINEKTNGERVDDEQFGRGSRTRWQRLIDHEYDSFYSQSQNLSSTSQDSSIVSE</sequence>
<dbReference type="HOGENOM" id="CLU_718132_0_0_1"/>
<dbReference type="PANTHER" id="PTHR14095">
    <property type="entry name" value="PHOSPHATASE 2A REGULATORY SUBUNIT-RELATED"/>
    <property type="match status" value="1"/>
</dbReference>
<name>G0P2E0_CAEBE</name>
<proteinExistence type="predicted"/>